<protein>
    <submittedName>
        <fullName evidence="2">Rna-directed dna polymerase from mobile element jockey</fullName>
    </submittedName>
</protein>
<evidence type="ECO:0000313" key="3">
    <source>
        <dbReference type="Proteomes" id="UP000036403"/>
    </source>
</evidence>
<evidence type="ECO:0000313" key="2">
    <source>
        <dbReference type="EMBL" id="KMQ89791.1"/>
    </source>
</evidence>
<evidence type="ECO:0000259" key="1">
    <source>
        <dbReference type="PROSITE" id="PS50878"/>
    </source>
</evidence>
<dbReference type="PaxDb" id="67767-A0A0J7KHU8"/>
<keyword evidence="3" id="KW-1185">Reference proteome</keyword>
<dbReference type="PROSITE" id="PS50878">
    <property type="entry name" value="RT_POL"/>
    <property type="match status" value="1"/>
</dbReference>
<keyword evidence="2" id="KW-0695">RNA-directed DNA polymerase</keyword>
<feature type="domain" description="Reverse transcriptase" evidence="1">
    <location>
        <begin position="1"/>
        <end position="136"/>
    </location>
</feature>
<comment type="caution">
    <text evidence="2">The sequence shown here is derived from an EMBL/GenBank/DDBJ whole genome shotgun (WGS) entry which is preliminary data.</text>
</comment>
<accession>A0A0J7KHU8</accession>
<dbReference type="SUPFAM" id="SSF56672">
    <property type="entry name" value="DNA/RNA polymerases"/>
    <property type="match status" value="1"/>
</dbReference>
<keyword evidence="2" id="KW-0808">Transferase</keyword>
<dbReference type="OrthoDB" id="7701509at2759"/>
<sequence>MVCLFLDICGAFDNVISNILIEDLIKIGLPPKICWFVYQLTYFRDAQLVINGTLSLSLVSNREVPQGSILSPLLFNIYAKEFKRQLSKNCQIIQFADDITLFMRSDDLKASLKTIENSANNLAKFLLSPPPNPNLP</sequence>
<dbReference type="Proteomes" id="UP000036403">
    <property type="component" value="Unassembled WGS sequence"/>
</dbReference>
<dbReference type="EMBL" id="LBMM01007374">
    <property type="protein sequence ID" value="KMQ89791.1"/>
    <property type="molecule type" value="Genomic_DNA"/>
</dbReference>
<keyword evidence="2" id="KW-0548">Nucleotidyltransferase</keyword>
<dbReference type="Pfam" id="PF00078">
    <property type="entry name" value="RVT_1"/>
    <property type="match status" value="1"/>
</dbReference>
<dbReference type="InterPro" id="IPR043502">
    <property type="entry name" value="DNA/RNA_pol_sf"/>
</dbReference>
<dbReference type="PANTHER" id="PTHR19446">
    <property type="entry name" value="REVERSE TRANSCRIPTASES"/>
    <property type="match status" value="1"/>
</dbReference>
<dbReference type="AlphaFoldDB" id="A0A0J7KHU8"/>
<organism evidence="2 3">
    <name type="scientific">Lasius niger</name>
    <name type="common">Black garden ant</name>
    <dbReference type="NCBI Taxonomy" id="67767"/>
    <lineage>
        <taxon>Eukaryota</taxon>
        <taxon>Metazoa</taxon>
        <taxon>Ecdysozoa</taxon>
        <taxon>Arthropoda</taxon>
        <taxon>Hexapoda</taxon>
        <taxon>Insecta</taxon>
        <taxon>Pterygota</taxon>
        <taxon>Neoptera</taxon>
        <taxon>Endopterygota</taxon>
        <taxon>Hymenoptera</taxon>
        <taxon>Apocrita</taxon>
        <taxon>Aculeata</taxon>
        <taxon>Formicoidea</taxon>
        <taxon>Formicidae</taxon>
        <taxon>Formicinae</taxon>
        <taxon>Lasius</taxon>
        <taxon>Lasius</taxon>
    </lineage>
</organism>
<name>A0A0J7KHU8_LASNI</name>
<dbReference type="InterPro" id="IPR000477">
    <property type="entry name" value="RT_dom"/>
</dbReference>
<dbReference type="GO" id="GO:0003964">
    <property type="term" value="F:RNA-directed DNA polymerase activity"/>
    <property type="evidence" value="ECO:0007669"/>
    <property type="project" value="UniProtKB-KW"/>
</dbReference>
<proteinExistence type="predicted"/>
<gene>
    <name evidence="2" type="ORF">RF55_10536</name>
</gene>
<dbReference type="STRING" id="67767.A0A0J7KHU8"/>
<reference evidence="2 3" key="1">
    <citation type="submission" date="2015-04" db="EMBL/GenBank/DDBJ databases">
        <title>Lasius niger genome sequencing.</title>
        <authorList>
            <person name="Konorov E.A."/>
            <person name="Nikitin M.A."/>
            <person name="Kirill M.V."/>
            <person name="Chang P."/>
        </authorList>
    </citation>
    <scope>NUCLEOTIDE SEQUENCE [LARGE SCALE GENOMIC DNA]</scope>
    <source>
        <tissue evidence="2">Whole</tissue>
    </source>
</reference>